<proteinExistence type="predicted"/>
<protein>
    <submittedName>
        <fullName evidence="1">Uncharacterized protein</fullName>
    </submittedName>
</protein>
<reference evidence="1" key="1">
    <citation type="submission" date="2021-05" db="EMBL/GenBank/DDBJ databases">
        <authorList>
            <person name="Scholz U."/>
            <person name="Mascher M."/>
            <person name="Fiebig A."/>
        </authorList>
    </citation>
    <scope>NUCLEOTIDE SEQUENCE [LARGE SCALE GENOMIC DNA]</scope>
</reference>
<accession>A0ACD5VMS4</accession>
<dbReference type="EnsemblPlants" id="AVESA.00010b.r2.3CG0454890.1">
    <property type="protein sequence ID" value="AVESA.00010b.r2.3CG0454890.1.CDS.1"/>
    <property type="gene ID" value="AVESA.00010b.r2.3CG0454890"/>
</dbReference>
<name>A0ACD5VMS4_AVESA</name>
<keyword evidence="2" id="KW-1185">Reference proteome</keyword>
<dbReference type="Proteomes" id="UP001732700">
    <property type="component" value="Chromosome 3C"/>
</dbReference>
<sequence length="314" mass="34518">MALISWVLLLFLAVLSALATSGAQDDGNPVLRCHLDQAATLLQLKKSFSFFRYPIALVSWQDGTDYCLWEGVICSNSPGHVTALELGGRALYSLGLDPAIFNLTLLQRLDLSMNYFGQYSLPANGFERLSLLTHLNLSKSGFQGQIPIGIGKLANLISLDLSVLGYSALEDSLDGYDNSSPDVTSWLWLQEPNLENLVGNLTNLKELYLDGVDMSSSANDWCDALAKFLPNLRILSLSYCNLVGPICPSLSALHSLTVINLHDNFDTSATPHQALFMDFLHSSVLQLAWSNLQAWFPCRIFRLNTLRGLDLSGT</sequence>
<reference evidence="1" key="2">
    <citation type="submission" date="2025-09" db="UniProtKB">
        <authorList>
            <consortium name="EnsemblPlants"/>
        </authorList>
    </citation>
    <scope>IDENTIFICATION</scope>
</reference>
<evidence type="ECO:0000313" key="2">
    <source>
        <dbReference type="Proteomes" id="UP001732700"/>
    </source>
</evidence>
<organism evidence="1 2">
    <name type="scientific">Avena sativa</name>
    <name type="common">Oat</name>
    <dbReference type="NCBI Taxonomy" id="4498"/>
    <lineage>
        <taxon>Eukaryota</taxon>
        <taxon>Viridiplantae</taxon>
        <taxon>Streptophyta</taxon>
        <taxon>Embryophyta</taxon>
        <taxon>Tracheophyta</taxon>
        <taxon>Spermatophyta</taxon>
        <taxon>Magnoliopsida</taxon>
        <taxon>Liliopsida</taxon>
        <taxon>Poales</taxon>
        <taxon>Poaceae</taxon>
        <taxon>BOP clade</taxon>
        <taxon>Pooideae</taxon>
        <taxon>Poodae</taxon>
        <taxon>Poeae</taxon>
        <taxon>Poeae Chloroplast Group 1 (Aveneae type)</taxon>
        <taxon>Aveninae</taxon>
        <taxon>Avena</taxon>
    </lineage>
</organism>
<evidence type="ECO:0000313" key="1">
    <source>
        <dbReference type="EnsemblPlants" id="AVESA.00010b.r2.3CG0454890.1.CDS.1"/>
    </source>
</evidence>